<reference evidence="1 2" key="1">
    <citation type="submission" date="2016-08" db="EMBL/GenBank/DDBJ databases">
        <authorList>
            <person name="Seilhamer J.J."/>
        </authorList>
    </citation>
    <scope>NUCLEOTIDE SEQUENCE [LARGE SCALE GENOMIC DNA]</scope>
    <source>
        <strain evidence="1 2">KCTC 42603</strain>
    </source>
</reference>
<protein>
    <submittedName>
        <fullName evidence="1">Uncharacterized protein</fullName>
    </submittedName>
</protein>
<dbReference type="Proteomes" id="UP000175691">
    <property type="component" value="Unassembled WGS sequence"/>
</dbReference>
<dbReference type="STRING" id="1656094.BFC18_10245"/>
<evidence type="ECO:0000313" key="1">
    <source>
        <dbReference type="EMBL" id="OFC70827.1"/>
    </source>
</evidence>
<proteinExistence type="predicted"/>
<accession>A0A1E7ZBE0</accession>
<sequence>MSKLLKLKKYLPLTDATNYLSTVLEEQVSLADLYELALDGHLAISIRFPEQTFATETNLVSDKDSEARQTKAETVLPTNTEKRIHYISGTYDLAMLGLEKYEIRKLHQRETDGPVPTLAEMNGYFIKDEGNVYQLLDSLPVSKSEEMQNAVETELEALLISKGTSVQSLLDNPSAIFEQFDSEEIEQVMGLLNPFEVEQDGTYLLSLEDTNHQFVVRREELDRFVTELEKPSQSGESGDTKLYPIEKRTHLNMIRVLLNELKIDPAQRGVSSSILHMYQLMGVDITDNTIRKVLKEIVDISA</sequence>
<dbReference type="AlphaFoldDB" id="A0A1E7ZBE0"/>
<gene>
    <name evidence="1" type="ORF">BFC18_10245</name>
</gene>
<organism evidence="1 2">
    <name type="scientific">Alteromonas confluentis</name>
    <dbReference type="NCBI Taxonomy" id="1656094"/>
    <lineage>
        <taxon>Bacteria</taxon>
        <taxon>Pseudomonadati</taxon>
        <taxon>Pseudomonadota</taxon>
        <taxon>Gammaproteobacteria</taxon>
        <taxon>Alteromonadales</taxon>
        <taxon>Alteromonadaceae</taxon>
        <taxon>Alteromonas/Salinimonas group</taxon>
        <taxon>Alteromonas</taxon>
    </lineage>
</organism>
<dbReference type="OrthoDB" id="6466965at2"/>
<comment type="caution">
    <text evidence="1">The sequence shown here is derived from an EMBL/GenBank/DDBJ whole genome shotgun (WGS) entry which is preliminary data.</text>
</comment>
<evidence type="ECO:0000313" key="2">
    <source>
        <dbReference type="Proteomes" id="UP000175691"/>
    </source>
</evidence>
<dbReference type="RefSeq" id="WP_070125219.1">
    <property type="nucleotide sequence ID" value="NZ_MDHN01000021.1"/>
</dbReference>
<keyword evidence="2" id="KW-1185">Reference proteome</keyword>
<name>A0A1E7ZBE0_9ALTE</name>
<dbReference type="EMBL" id="MDHN01000021">
    <property type="protein sequence ID" value="OFC70827.1"/>
    <property type="molecule type" value="Genomic_DNA"/>
</dbReference>